<keyword evidence="2" id="KW-1185">Reference proteome</keyword>
<protein>
    <recommendedName>
        <fullName evidence="3">DUF2188 domain-containing protein</fullName>
    </recommendedName>
</protein>
<organism evidence="1 2">
    <name type="scientific">Nocardia amamiensis</name>
    <dbReference type="NCBI Taxonomy" id="404578"/>
    <lineage>
        <taxon>Bacteria</taxon>
        <taxon>Bacillati</taxon>
        <taxon>Actinomycetota</taxon>
        <taxon>Actinomycetes</taxon>
        <taxon>Mycobacteriales</taxon>
        <taxon>Nocardiaceae</taxon>
        <taxon>Nocardia</taxon>
    </lineage>
</organism>
<accession>A0ABS0CYA1</accession>
<sequence>MTVRRYYVEVYCCGPRWLIHVPAVDRWTVTGDKSAIRSTARRMIAATTGHAEDSFELDLAAGRALRDAEEFAVGSRVLTRWHAPDEPAERVPPE</sequence>
<proteinExistence type="predicted"/>
<evidence type="ECO:0008006" key="3">
    <source>
        <dbReference type="Google" id="ProtNLM"/>
    </source>
</evidence>
<evidence type="ECO:0000313" key="2">
    <source>
        <dbReference type="Proteomes" id="UP000702209"/>
    </source>
</evidence>
<comment type="caution">
    <text evidence="1">The sequence shown here is derived from an EMBL/GenBank/DDBJ whole genome shotgun (WGS) entry which is preliminary data.</text>
</comment>
<reference evidence="1 2" key="1">
    <citation type="submission" date="2020-10" db="EMBL/GenBank/DDBJ databases">
        <title>Identification of Nocardia species via Next-generation sequencing and recognition of intraspecies genetic diversity.</title>
        <authorList>
            <person name="Li P."/>
            <person name="Li P."/>
            <person name="Lu B."/>
        </authorList>
    </citation>
    <scope>NUCLEOTIDE SEQUENCE [LARGE SCALE GENOMIC DNA]</scope>
    <source>
        <strain evidence="1 2">BJ06-0157</strain>
    </source>
</reference>
<dbReference type="Proteomes" id="UP000702209">
    <property type="component" value="Unassembled WGS sequence"/>
</dbReference>
<evidence type="ECO:0000313" key="1">
    <source>
        <dbReference type="EMBL" id="MBF6301585.1"/>
    </source>
</evidence>
<dbReference type="EMBL" id="JADLQX010000029">
    <property type="protein sequence ID" value="MBF6301585.1"/>
    <property type="molecule type" value="Genomic_DNA"/>
</dbReference>
<name>A0ABS0CYA1_9NOCA</name>
<dbReference type="RefSeq" id="WP_228838691.1">
    <property type="nucleotide sequence ID" value="NZ_JADLQX010000029.1"/>
</dbReference>
<gene>
    <name evidence="1" type="ORF">IU459_29200</name>
</gene>